<organism evidence="7 8">
    <name type="scientific">Terrisporobacter glycolicus ATCC 14880 = DSM 1288</name>
    <dbReference type="NCBI Taxonomy" id="1121315"/>
    <lineage>
        <taxon>Bacteria</taxon>
        <taxon>Bacillati</taxon>
        <taxon>Bacillota</taxon>
        <taxon>Clostridia</taxon>
        <taxon>Peptostreptococcales</taxon>
        <taxon>Peptostreptococcaceae</taxon>
        <taxon>Terrisporobacter</taxon>
    </lineage>
</organism>
<dbReference type="PROSITE" id="PS50830">
    <property type="entry name" value="TNASE_3"/>
    <property type="match status" value="1"/>
</dbReference>
<evidence type="ECO:0000256" key="2">
    <source>
        <dbReference type="ARBA" id="ARBA00022759"/>
    </source>
</evidence>
<evidence type="ECO:0000256" key="3">
    <source>
        <dbReference type="ARBA" id="ARBA00022801"/>
    </source>
</evidence>
<feature type="compositionally biased region" description="Low complexity" evidence="4">
    <location>
        <begin position="40"/>
        <end position="57"/>
    </location>
</feature>
<dbReference type="PANTHER" id="PTHR12302">
    <property type="entry name" value="EBNA2 BINDING PROTEIN P100"/>
    <property type="match status" value="1"/>
</dbReference>
<feature type="region of interest" description="Disordered" evidence="4">
    <location>
        <begin position="40"/>
        <end position="61"/>
    </location>
</feature>
<keyword evidence="5" id="KW-0732">Signal</keyword>
<dbReference type="Proteomes" id="UP001348492">
    <property type="component" value="Chromosome"/>
</dbReference>
<evidence type="ECO:0000256" key="1">
    <source>
        <dbReference type="ARBA" id="ARBA00022722"/>
    </source>
</evidence>
<keyword evidence="1" id="KW-0540">Nuclease</keyword>
<feature type="chain" id="PRO_5047353427" description="TNase-like domain-containing protein" evidence="5">
    <location>
        <begin position="30"/>
        <end position="285"/>
    </location>
</feature>
<sequence>MKLFKTNKLKSLLLAGALSLSLFFGGCSSSTTTLSTLTGTKTTQNKNDNYSKSNNSSVPKGSVKASIERVVDGDTMKVKLKDSGKIVTLRLLLIDTPESVKPGVDPQPYSIDASNFAKESLQVGDKVYIEYDEGDKTDKYDRHLCYLWFYNKEDKSWKMFNEKIVEEGLARVGYVYSQRRHLDTLYKAQDKAKASKLNIWSVNGYVTDKGFNVDTYNNGDAISSNSSSSNNKSESNLNETVYANGGNSSSNKYHSSEYAHGMKGAIKMTESQAKSKGYKACGLCY</sequence>
<feature type="region of interest" description="Disordered" evidence="4">
    <location>
        <begin position="222"/>
        <end position="248"/>
    </location>
</feature>
<feature type="signal peptide" evidence="5">
    <location>
        <begin position="1"/>
        <end position="29"/>
    </location>
</feature>
<dbReference type="Gene3D" id="2.40.50.90">
    <property type="match status" value="1"/>
</dbReference>
<keyword evidence="3" id="KW-0378">Hydrolase</keyword>
<accession>A0ABZ2ESZ7</accession>
<dbReference type="SUPFAM" id="SSF50199">
    <property type="entry name" value="Staphylococcal nuclease"/>
    <property type="match status" value="1"/>
</dbReference>
<feature type="compositionally biased region" description="Polar residues" evidence="4">
    <location>
        <begin position="239"/>
        <end position="248"/>
    </location>
</feature>
<dbReference type="EMBL" id="CP117523">
    <property type="protein sequence ID" value="WWD82916.1"/>
    <property type="molecule type" value="Genomic_DNA"/>
</dbReference>
<feature type="compositionally biased region" description="Low complexity" evidence="4">
    <location>
        <begin position="222"/>
        <end position="238"/>
    </location>
</feature>
<dbReference type="SMART" id="SM00318">
    <property type="entry name" value="SNc"/>
    <property type="match status" value="1"/>
</dbReference>
<evidence type="ECO:0000259" key="6">
    <source>
        <dbReference type="PROSITE" id="PS50830"/>
    </source>
</evidence>
<keyword evidence="8" id="KW-1185">Reference proteome</keyword>
<evidence type="ECO:0000256" key="5">
    <source>
        <dbReference type="SAM" id="SignalP"/>
    </source>
</evidence>
<name>A0ABZ2ESZ7_9FIRM</name>
<proteinExistence type="predicted"/>
<evidence type="ECO:0000256" key="4">
    <source>
        <dbReference type="SAM" id="MobiDB-lite"/>
    </source>
</evidence>
<evidence type="ECO:0000313" key="8">
    <source>
        <dbReference type="Proteomes" id="UP001348492"/>
    </source>
</evidence>
<evidence type="ECO:0000313" key="7">
    <source>
        <dbReference type="EMBL" id="WWD82916.1"/>
    </source>
</evidence>
<feature type="domain" description="TNase-like" evidence="6">
    <location>
        <begin position="61"/>
        <end position="202"/>
    </location>
</feature>
<dbReference type="RefSeq" id="WP_018589369.1">
    <property type="nucleotide sequence ID" value="NZ_CP117523.1"/>
</dbReference>
<dbReference type="Pfam" id="PF00565">
    <property type="entry name" value="SNase"/>
    <property type="match status" value="1"/>
</dbReference>
<keyword evidence="2" id="KW-0255">Endonuclease</keyword>
<reference evidence="7 8" key="1">
    <citation type="journal article" date="2023" name="PLoS ONE">
        <title>Genome-based metabolic and phylogenomic analysis of three Terrisporobacter species.</title>
        <authorList>
            <person name="Boer T."/>
            <person name="Bengelsdorf F.R."/>
            <person name="Bomeke M."/>
            <person name="Daniel R."/>
            <person name="Poehlein A."/>
        </authorList>
    </citation>
    <scope>NUCLEOTIDE SEQUENCE [LARGE SCALE GENOMIC DNA]</scope>
    <source>
        <strain evidence="7 8">DSM 1288</strain>
    </source>
</reference>
<dbReference type="PANTHER" id="PTHR12302:SF3">
    <property type="entry name" value="SERINE_THREONINE-PROTEIN KINASE 31"/>
    <property type="match status" value="1"/>
</dbReference>
<dbReference type="PROSITE" id="PS51257">
    <property type="entry name" value="PROKAR_LIPOPROTEIN"/>
    <property type="match status" value="1"/>
</dbReference>
<dbReference type="InterPro" id="IPR016071">
    <property type="entry name" value="Staphylococal_nuclease_OB-fold"/>
</dbReference>
<protein>
    <recommendedName>
        <fullName evidence="6">TNase-like domain-containing protein</fullName>
    </recommendedName>
</protein>
<gene>
    <name evidence="7" type="ORF">TEGL_13140</name>
</gene>
<dbReference type="InterPro" id="IPR035437">
    <property type="entry name" value="SNase_OB-fold_sf"/>
</dbReference>